<dbReference type="InterPro" id="IPR029044">
    <property type="entry name" value="Nucleotide-diphossugar_trans"/>
</dbReference>
<evidence type="ECO:0000256" key="1">
    <source>
        <dbReference type="ARBA" id="ARBA00004202"/>
    </source>
</evidence>
<dbReference type="CDD" id="cd00761">
    <property type="entry name" value="Glyco_tranf_GTA_type"/>
    <property type="match status" value="1"/>
</dbReference>
<dbReference type="SUPFAM" id="SSF53756">
    <property type="entry name" value="UDP-Glycosyltransferase/glycogen phosphorylase"/>
    <property type="match status" value="1"/>
</dbReference>
<evidence type="ECO:0000256" key="3">
    <source>
        <dbReference type="ARBA" id="ARBA00022475"/>
    </source>
</evidence>
<dbReference type="AlphaFoldDB" id="A0A448PHF4"/>
<keyword evidence="5" id="KW-0777">Teichoic acid biosynthesis</keyword>
<dbReference type="Gene3D" id="3.90.550.10">
    <property type="entry name" value="Spore Coat Polysaccharide Biosynthesis Protein SpsA, Chain A"/>
    <property type="match status" value="1"/>
</dbReference>
<comment type="subcellular location">
    <subcellularLocation>
        <location evidence="1">Cell membrane</location>
        <topology evidence="1">Peripheral membrane protein</topology>
    </subcellularLocation>
</comment>
<dbReference type="PANTHER" id="PTHR37316">
    <property type="entry name" value="TEICHOIC ACID GLYCEROL-PHOSPHATE PRIMASE"/>
    <property type="match status" value="1"/>
</dbReference>
<reference evidence="7 8" key="1">
    <citation type="submission" date="2018-12" db="EMBL/GenBank/DDBJ databases">
        <authorList>
            <consortium name="Pathogen Informatics"/>
        </authorList>
    </citation>
    <scope>NUCLEOTIDE SEQUENCE [LARGE SCALE GENOMIC DNA]</scope>
    <source>
        <strain evidence="7 8">NCTC10951</strain>
    </source>
</reference>
<keyword evidence="3" id="KW-1003">Cell membrane</keyword>
<dbReference type="EC" id="2.7.8.12" evidence="7"/>
<keyword evidence="4 7" id="KW-0808">Transferase</keyword>
<dbReference type="Gene3D" id="3.40.50.12580">
    <property type="match status" value="1"/>
</dbReference>
<evidence type="ECO:0000256" key="4">
    <source>
        <dbReference type="ARBA" id="ARBA00022679"/>
    </source>
</evidence>
<keyword evidence="6" id="KW-0472">Membrane</keyword>
<proteinExistence type="inferred from homology"/>
<evidence type="ECO:0000256" key="6">
    <source>
        <dbReference type="ARBA" id="ARBA00023136"/>
    </source>
</evidence>
<dbReference type="InterPro" id="IPR007554">
    <property type="entry name" value="Glycerophosphate_synth"/>
</dbReference>
<name>A0A448PHF4_ACTVI</name>
<dbReference type="InterPro" id="IPR043149">
    <property type="entry name" value="TagF_N"/>
</dbReference>
<evidence type="ECO:0000313" key="7">
    <source>
        <dbReference type="EMBL" id="VEI14399.1"/>
    </source>
</evidence>
<evidence type="ECO:0000313" key="8">
    <source>
        <dbReference type="Proteomes" id="UP000268658"/>
    </source>
</evidence>
<dbReference type="InterPro" id="IPR043148">
    <property type="entry name" value="TagF_C"/>
</dbReference>
<dbReference type="InterPro" id="IPR051612">
    <property type="entry name" value="Teichoic_Acid_Biosynth"/>
</dbReference>
<dbReference type="GO" id="GO:0047355">
    <property type="term" value="F:CDP-glycerol glycerophosphotransferase activity"/>
    <property type="evidence" value="ECO:0007669"/>
    <property type="project" value="UniProtKB-EC"/>
</dbReference>
<evidence type="ECO:0000256" key="5">
    <source>
        <dbReference type="ARBA" id="ARBA00022944"/>
    </source>
</evidence>
<dbReference type="SUPFAM" id="SSF53448">
    <property type="entry name" value="Nucleotide-diphospho-sugar transferases"/>
    <property type="match status" value="1"/>
</dbReference>
<gene>
    <name evidence="7" type="primary">tagF_1</name>
    <name evidence="7" type="ORF">NCTC10951_00255</name>
</gene>
<sequence length="1015" mass="110121">MLNQSVKDLEVLVVVERESAGEQVAVRLAARDRRVRVLRCDPDQDPGSDLDAALRRARGRLATIIDGGDALLAGAYQSMTRSLDLSGSDVVVARSRPLTSPAASRIRAAAPKAPRRGQRLAQVPEVVEDLVSGAVMAPPRLWALSKAGGATGSVRASLAVRALAVLVSGRRIDLLDQEVYTWRAGSAAVGASLEAAPEALLEEVGALAQMTVRAPAAVHRSLVVGRLGRDLVRLAARSRQEHPDFGGRLRSAARTVLPAAEDPLWESIELLDRVALWLLTRDEPARAEELEELLGRRAEDLVSVPLTLEKGALLPDPCLVRQIKVPGRLTEIRDVDLRLNVSTDTARWVGPRTLEVNGCAWVPGVDPSLTDLPVIEAVDEAGRGLARTEVERCEAPRADLEAGDPWRSYLASGITVRLTVRPDRTTWFRVVTRVAGRTVSAWMPQPAGSSRRRPGPPESGRCLVASGERGLLEVSPAETGNRGSAVPPQEQVAVVVTGALLSADATLVLTGTVAGAPEDLDIVLACSSARRTTPAALAPGNRWSVRLDLADPDVELGTYALLWRTGTGGALHRPLEGTCLAGHEVDGPATEVPVAPEPAGSRVVPGRGVVGGVTGRPARRARIITRRDGSVALAVIPPLTLQERSTRGRWVLVEREAPDLRPGVFLESFGGRRGGDNPAAICEDLAAHGVTVPLWWSVVDGTVPVPAGAVPVVVGSPEWTEALRGSRVIVTNDHLPQWFSKREGQRLLQTWHGTPVKRLLHDAAPGAVSLRYRRLMSRQVPQWDLLLAQNQEAGQRLKRALGYSGEVRVGEYPRNVRMLGGADLRRRVRRELGIGEERRTVLWAPTWREDLRHADVRGGRHGQLSSIWADAPALADRLDTVILMRSHHMNRTRPGKGMIDVSRYPSVEELMVAADVLVSDYSSIFFDFALTGKPAVIYAPDLEHYRDVERGLYDDWPRRSGRPVALEQERLASHLSRILGGADAATARKAPPEVDPSPILDNLAWIREWITRFLD</sequence>
<dbReference type="KEGG" id="avc:NCTC10951_00255"/>
<dbReference type="Pfam" id="PF04464">
    <property type="entry name" value="Glyphos_transf"/>
    <property type="match status" value="1"/>
</dbReference>
<protein>
    <submittedName>
        <fullName evidence="7">CDP-glycerol:poly(Glycerophosphate) glycerophosphotransferase</fullName>
        <ecNumber evidence="7">2.7.8.12</ecNumber>
    </submittedName>
</protein>
<dbReference type="EMBL" id="LR134477">
    <property type="protein sequence ID" value="VEI14399.1"/>
    <property type="molecule type" value="Genomic_DNA"/>
</dbReference>
<dbReference type="GO" id="GO:0019350">
    <property type="term" value="P:teichoic acid biosynthetic process"/>
    <property type="evidence" value="ECO:0007669"/>
    <property type="project" value="UniProtKB-KW"/>
</dbReference>
<organism evidence="7 8">
    <name type="scientific">Actinomyces viscosus</name>
    <dbReference type="NCBI Taxonomy" id="1656"/>
    <lineage>
        <taxon>Bacteria</taxon>
        <taxon>Bacillati</taxon>
        <taxon>Actinomycetota</taxon>
        <taxon>Actinomycetes</taxon>
        <taxon>Actinomycetales</taxon>
        <taxon>Actinomycetaceae</taxon>
        <taxon>Actinomyces</taxon>
    </lineage>
</organism>
<dbReference type="GO" id="GO:0005886">
    <property type="term" value="C:plasma membrane"/>
    <property type="evidence" value="ECO:0007669"/>
    <property type="project" value="UniProtKB-SubCell"/>
</dbReference>
<evidence type="ECO:0000256" key="2">
    <source>
        <dbReference type="ARBA" id="ARBA00010488"/>
    </source>
</evidence>
<dbReference type="PANTHER" id="PTHR37316:SF3">
    <property type="entry name" value="TEICHOIC ACID GLYCEROL-PHOSPHATE TRANSFERASE"/>
    <property type="match status" value="1"/>
</dbReference>
<dbReference type="Proteomes" id="UP000268658">
    <property type="component" value="Chromosome"/>
</dbReference>
<accession>A0A448PHF4</accession>
<dbReference type="Gene3D" id="3.40.50.11820">
    <property type="match status" value="1"/>
</dbReference>
<comment type="similarity">
    <text evidence="2">Belongs to the CDP-glycerol glycerophosphotransferase family.</text>
</comment>